<accession>A0ABX2IEW4</accession>
<dbReference type="PROSITE" id="PS51257">
    <property type="entry name" value="PROKAR_LIPOPROTEIN"/>
    <property type="match status" value="1"/>
</dbReference>
<organism evidence="2 3">
    <name type="scientific">Uliginosibacterium aquaticum</name>
    <dbReference type="NCBI Taxonomy" id="2731212"/>
    <lineage>
        <taxon>Bacteria</taxon>
        <taxon>Pseudomonadati</taxon>
        <taxon>Pseudomonadota</taxon>
        <taxon>Betaproteobacteria</taxon>
        <taxon>Rhodocyclales</taxon>
        <taxon>Zoogloeaceae</taxon>
        <taxon>Uliginosibacterium</taxon>
    </lineage>
</organism>
<name>A0ABX2IEW4_9RHOO</name>
<protein>
    <recommendedName>
        <fullName evidence="4">tRNA_anti-like</fullName>
    </recommendedName>
</protein>
<evidence type="ECO:0008006" key="4">
    <source>
        <dbReference type="Google" id="ProtNLM"/>
    </source>
</evidence>
<keyword evidence="1" id="KW-0732">Signal</keyword>
<feature type="signal peptide" evidence="1">
    <location>
        <begin position="1"/>
        <end position="24"/>
    </location>
</feature>
<sequence length="165" mass="17846">MQSSRVIACLLLLTLACAAYPASAEDYYDCALFDDRALCKLLNRHPAVKDLPVFAASRVLGLYREREDYAEEVLEDKAVVLSGAVTAVQVQKGRVMVGMGEAGEEQLQLKLFPRHPLASEGGRIASRSAEAVATLLKPGVNAVFQCVGDGLAGRTPVFVDCVFWE</sequence>
<proteinExistence type="predicted"/>
<dbReference type="RefSeq" id="WP_170021646.1">
    <property type="nucleotide sequence ID" value="NZ_JABCSC020000002.1"/>
</dbReference>
<evidence type="ECO:0000313" key="2">
    <source>
        <dbReference type="EMBL" id="NSL55199.1"/>
    </source>
</evidence>
<dbReference type="Proteomes" id="UP000778523">
    <property type="component" value="Unassembled WGS sequence"/>
</dbReference>
<keyword evidence="3" id="KW-1185">Reference proteome</keyword>
<comment type="caution">
    <text evidence="2">The sequence shown here is derived from an EMBL/GenBank/DDBJ whole genome shotgun (WGS) entry which is preliminary data.</text>
</comment>
<dbReference type="EMBL" id="JABCSC020000002">
    <property type="protein sequence ID" value="NSL55199.1"/>
    <property type="molecule type" value="Genomic_DNA"/>
</dbReference>
<reference evidence="2 3" key="1">
    <citation type="submission" date="2020-06" db="EMBL/GenBank/DDBJ databases">
        <title>Draft genome of Uliginosibacterium sp. IMCC34675.</title>
        <authorList>
            <person name="Song J."/>
        </authorList>
    </citation>
    <scope>NUCLEOTIDE SEQUENCE [LARGE SCALE GENOMIC DNA]</scope>
    <source>
        <strain evidence="2 3">IMCC34675</strain>
    </source>
</reference>
<feature type="chain" id="PRO_5045342981" description="tRNA_anti-like" evidence="1">
    <location>
        <begin position="25"/>
        <end position="165"/>
    </location>
</feature>
<evidence type="ECO:0000313" key="3">
    <source>
        <dbReference type="Proteomes" id="UP000778523"/>
    </source>
</evidence>
<evidence type="ECO:0000256" key="1">
    <source>
        <dbReference type="SAM" id="SignalP"/>
    </source>
</evidence>
<gene>
    <name evidence="2" type="ORF">HJ583_009205</name>
</gene>